<dbReference type="InterPro" id="IPR050679">
    <property type="entry name" value="Bact_HTH_transcr_reg"/>
</dbReference>
<dbReference type="CDD" id="cd07377">
    <property type="entry name" value="WHTH_GntR"/>
    <property type="match status" value="1"/>
</dbReference>
<name>A0ABQ5TEW0_9CAUL</name>
<evidence type="ECO:0000256" key="4">
    <source>
        <dbReference type="SAM" id="MobiDB-lite"/>
    </source>
</evidence>
<feature type="region of interest" description="Disordered" evidence="4">
    <location>
        <begin position="15"/>
        <end position="36"/>
    </location>
</feature>
<protein>
    <submittedName>
        <fullName evidence="6">Transcriptional regulator</fullName>
    </submittedName>
</protein>
<evidence type="ECO:0000313" key="6">
    <source>
        <dbReference type="EMBL" id="GLK50375.1"/>
    </source>
</evidence>
<evidence type="ECO:0000256" key="3">
    <source>
        <dbReference type="ARBA" id="ARBA00023163"/>
    </source>
</evidence>
<feature type="compositionally biased region" description="Polar residues" evidence="4">
    <location>
        <begin position="15"/>
        <end position="32"/>
    </location>
</feature>
<dbReference type="Gene3D" id="1.10.10.10">
    <property type="entry name" value="Winged helix-like DNA-binding domain superfamily/Winged helix DNA-binding domain"/>
    <property type="match status" value="1"/>
</dbReference>
<dbReference type="PANTHER" id="PTHR44846">
    <property type="entry name" value="MANNOSYL-D-GLYCERATE TRANSPORT/METABOLISM SYSTEM REPRESSOR MNGR-RELATED"/>
    <property type="match status" value="1"/>
</dbReference>
<proteinExistence type="predicted"/>
<keyword evidence="3" id="KW-0804">Transcription</keyword>
<dbReference type="Pfam" id="PF07702">
    <property type="entry name" value="UTRA"/>
    <property type="match status" value="1"/>
</dbReference>
<keyword evidence="1" id="KW-0805">Transcription regulation</keyword>
<evidence type="ECO:0000313" key="7">
    <source>
        <dbReference type="Proteomes" id="UP001143509"/>
    </source>
</evidence>
<dbReference type="EMBL" id="BSFD01000011">
    <property type="protein sequence ID" value="GLK50375.1"/>
    <property type="molecule type" value="Genomic_DNA"/>
</dbReference>
<dbReference type="Pfam" id="PF00392">
    <property type="entry name" value="GntR"/>
    <property type="match status" value="1"/>
</dbReference>
<dbReference type="SUPFAM" id="SSF64288">
    <property type="entry name" value="Chorismate lyase-like"/>
    <property type="match status" value="1"/>
</dbReference>
<reference evidence="6" key="2">
    <citation type="submission" date="2023-01" db="EMBL/GenBank/DDBJ databases">
        <authorList>
            <person name="Sun Q."/>
            <person name="Evtushenko L."/>
        </authorList>
    </citation>
    <scope>NUCLEOTIDE SEQUENCE</scope>
    <source>
        <strain evidence="6">VKM B-1499</strain>
    </source>
</reference>
<keyword evidence="2" id="KW-0238">DNA-binding</keyword>
<dbReference type="InterPro" id="IPR000524">
    <property type="entry name" value="Tscrpt_reg_HTH_GntR"/>
</dbReference>
<accession>A0ABQ5TEW0</accession>
<dbReference type="PROSITE" id="PS50949">
    <property type="entry name" value="HTH_GNTR"/>
    <property type="match status" value="1"/>
</dbReference>
<sequence>MAAFKSALSGNRLLSDNRLDQSGTCMTNTAPDQRSDGLHYIDMRDRVAGRIASGELKPTDKLPSERQLQEEMGLARGTVREGLFQLEAEGLIYRRDRSGWYVSPPPVVYDPTRWEGFISYVEAQGRVPATETMSAETIVADPLLAEVFGRRAGAPLYMIRRRRHVDGRAVLVEQIVVDAALTPDLLRFSFDQSLTEILKSAYGLSVARNVVSMQPCALTGYEAEVLGAKSGLPGLAVQRTSYDAQGRVVEFDREHWRHDAVRISVDTRVR</sequence>
<dbReference type="InterPro" id="IPR028978">
    <property type="entry name" value="Chorismate_lyase_/UTRA_dom_sf"/>
</dbReference>
<dbReference type="Gene3D" id="3.40.1410.10">
    <property type="entry name" value="Chorismate lyase-like"/>
    <property type="match status" value="1"/>
</dbReference>
<dbReference type="InterPro" id="IPR036390">
    <property type="entry name" value="WH_DNA-bd_sf"/>
</dbReference>
<feature type="domain" description="HTH gntR-type" evidence="5">
    <location>
        <begin position="37"/>
        <end position="105"/>
    </location>
</feature>
<dbReference type="PANTHER" id="PTHR44846:SF10">
    <property type="entry name" value="TRANSCRIPTIONAL REGULATOR-RELATED"/>
    <property type="match status" value="1"/>
</dbReference>
<dbReference type="SMART" id="SM00345">
    <property type="entry name" value="HTH_GNTR"/>
    <property type="match status" value="1"/>
</dbReference>
<dbReference type="SUPFAM" id="SSF46785">
    <property type="entry name" value="Winged helix' DNA-binding domain"/>
    <property type="match status" value="1"/>
</dbReference>
<dbReference type="InterPro" id="IPR036388">
    <property type="entry name" value="WH-like_DNA-bd_sf"/>
</dbReference>
<evidence type="ECO:0000256" key="1">
    <source>
        <dbReference type="ARBA" id="ARBA00023015"/>
    </source>
</evidence>
<keyword evidence="7" id="KW-1185">Reference proteome</keyword>
<dbReference type="Proteomes" id="UP001143509">
    <property type="component" value="Unassembled WGS sequence"/>
</dbReference>
<organism evidence="6 7">
    <name type="scientific">Brevundimonas intermedia</name>
    <dbReference type="NCBI Taxonomy" id="74315"/>
    <lineage>
        <taxon>Bacteria</taxon>
        <taxon>Pseudomonadati</taxon>
        <taxon>Pseudomonadota</taxon>
        <taxon>Alphaproteobacteria</taxon>
        <taxon>Caulobacterales</taxon>
        <taxon>Caulobacteraceae</taxon>
        <taxon>Brevundimonas</taxon>
    </lineage>
</organism>
<dbReference type="PRINTS" id="PR00035">
    <property type="entry name" value="HTHGNTR"/>
</dbReference>
<dbReference type="SMART" id="SM00866">
    <property type="entry name" value="UTRA"/>
    <property type="match status" value="1"/>
</dbReference>
<evidence type="ECO:0000256" key="2">
    <source>
        <dbReference type="ARBA" id="ARBA00023125"/>
    </source>
</evidence>
<evidence type="ECO:0000259" key="5">
    <source>
        <dbReference type="PROSITE" id="PS50949"/>
    </source>
</evidence>
<reference evidence="6" key="1">
    <citation type="journal article" date="2014" name="Int. J. Syst. Evol. Microbiol.">
        <title>Complete genome of a new Firmicutes species belonging to the dominant human colonic microbiota ('Ruminococcus bicirculans') reveals two chromosomes and a selective capacity to utilize plant glucans.</title>
        <authorList>
            <consortium name="NISC Comparative Sequencing Program"/>
            <person name="Wegmann U."/>
            <person name="Louis P."/>
            <person name="Goesmann A."/>
            <person name="Henrissat B."/>
            <person name="Duncan S.H."/>
            <person name="Flint H.J."/>
        </authorList>
    </citation>
    <scope>NUCLEOTIDE SEQUENCE</scope>
    <source>
        <strain evidence="6">VKM B-1499</strain>
    </source>
</reference>
<dbReference type="InterPro" id="IPR011663">
    <property type="entry name" value="UTRA"/>
</dbReference>
<gene>
    <name evidence="6" type="ORF">GCM10017620_33490</name>
</gene>
<comment type="caution">
    <text evidence="6">The sequence shown here is derived from an EMBL/GenBank/DDBJ whole genome shotgun (WGS) entry which is preliminary data.</text>
</comment>